<dbReference type="AlphaFoldDB" id="A0A0C2W347"/>
<evidence type="ECO:0000313" key="1">
    <source>
        <dbReference type="EMBL" id="KIL51041.1"/>
    </source>
</evidence>
<gene>
    <name evidence="1" type="ORF">KR50_09210</name>
</gene>
<dbReference type="Proteomes" id="UP000031972">
    <property type="component" value="Unassembled WGS sequence"/>
</dbReference>
<name>A0A0C2W347_9BACL</name>
<sequence length="39" mass="4624">MVLHVLSPPQFHPSIFILVKRFYENGENHFNISVTREKV</sequence>
<proteinExistence type="predicted"/>
<accession>A0A0C2W347</accession>
<keyword evidence="2" id="KW-1185">Reference proteome</keyword>
<protein>
    <submittedName>
        <fullName evidence="1">Uncharacterized protein</fullName>
    </submittedName>
</protein>
<dbReference type="PATRIC" id="fig|220754.4.peg.942"/>
<reference evidence="1 2" key="1">
    <citation type="submission" date="2015-01" db="EMBL/GenBank/DDBJ databases">
        <title>Jeotgalibacillus campisalis genome sequencing.</title>
        <authorList>
            <person name="Goh K.M."/>
            <person name="Chan K.-G."/>
            <person name="Yaakop A.S."/>
            <person name="Ee R."/>
            <person name="Gan H.M."/>
            <person name="Chan C.S."/>
        </authorList>
    </citation>
    <scope>NUCLEOTIDE SEQUENCE [LARGE SCALE GENOMIC DNA]</scope>
    <source>
        <strain evidence="1 2">SF-57</strain>
    </source>
</reference>
<evidence type="ECO:0000313" key="2">
    <source>
        <dbReference type="Proteomes" id="UP000031972"/>
    </source>
</evidence>
<organism evidence="1 2">
    <name type="scientific">Jeotgalibacillus campisalis</name>
    <dbReference type="NCBI Taxonomy" id="220754"/>
    <lineage>
        <taxon>Bacteria</taxon>
        <taxon>Bacillati</taxon>
        <taxon>Bacillota</taxon>
        <taxon>Bacilli</taxon>
        <taxon>Bacillales</taxon>
        <taxon>Caryophanaceae</taxon>
        <taxon>Jeotgalibacillus</taxon>
    </lineage>
</organism>
<comment type="caution">
    <text evidence="1">The sequence shown here is derived from an EMBL/GenBank/DDBJ whole genome shotgun (WGS) entry which is preliminary data.</text>
</comment>
<dbReference type="EMBL" id="JXRR01000008">
    <property type="protein sequence ID" value="KIL51041.1"/>
    <property type="molecule type" value="Genomic_DNA"/>
</dbReference>